<evidence type="ECO:0000256" key="1">
    <source>
        <dbReference type="SAM" id="MobiDB-lite"/>
    </source>
</evidence>
<proteinExistence type="predicted"/>
<evidence type="ECO:0000313" key="3">
    <source>
        <dbReference type="Proteomes" id="UP001499987"/>
    </source>
</evidence>
<dbReference type="Proteomes" id="UP001499987">
    <property type="component" value="Unassembled WGS sequence"/>
</dbReference>
<feature type="region of interest" description="Disordered" evidence="1">
    <location>
        <begin position="1"/>
        <end position="73"/>
    </location>
</feature>
<protein>
    <submittedName>
        <fullName evidence="2">Uncharacterized protein</fullName>
    </submittedName>
</protein>
<keyword evidence="3" id="KW-1185">Reference proteome</keyword>
<reference evidence="2 3" key="1">
    <citation type="journal article" date="2019" name="Int. J. Syst. Evol. Microbiol.">
        <title>The Global Catalogue of Microorganisms (GCM) 10K type strain sequencing project: providing services to taxonomists for standard genome sequencing and annotation.</title>
        <authorList>
            <consortium name="The Broad Institute Genomics Platform"/>
            <consortium name="The Broad Institute Genome Sequencing Center for Infectious Disease"/>
            <person name="Wu L."/>
            <person name="Ma J."/>
        </authorList>
    </citation>
    <scope>NUCLEOTIDE SEQUENCE [LARGE SCALE GENOMIC DNA]</scope>
    <source>
        <strain evidence="2 3">JCM 13002</strain>
    </source>
</reference>
<comment type="caution">
    <text evidence="2">The sequence shown here is derived from an EMBL/GenBank/DDBJ whole genome shotgun (WGS) entry which is preliminary data.</text>
</comment>
<gene>
    <name evidence="2" type="ORF">GCM10009663_75610</name>
</gene>
<sequence>MQGENVLRVQPELADRQARAHQANLADRPDLFGCHGRRPYPGRPGRTPGRTPGPRRARVPRAGPRTGYGTGVDDEDLQLIPRTRAESLLAWADAEALPPVPEEAVQQVLTLLELGGAPLHDGWPELGSAVVEQLLHERLHLYVQPEGDPGVYGETVRLLIDHQRAARRLNAKRQERLHAEAEWQGELLGTLLRRPQLLTWPRLYTLLLRADGVDTADTDAVRAWLDGFRALEPEDRAAAYAALVDGGALDPMTGADAALGWGEAHLLSIGMATDGARRLLEYGLMQRSYRNLAALTAQGEPMPYELRGEFEDFEQVVADVALWLCGQWTVPGLPALLLTDYPDLAPEPGTAELEAYAAARQEEQ</sequence>
<dbReference type="EMBL" id="BAAALD010000158">
    <property type="protein sequence ID" value="GAA1126013.1"/>
    <property type="molecule type" value="Genomic_DNA"/>
</dbReference>
<accession>A0ABN1U7E5</accession>
<organism evidence="2 3">
    <name type="scientific">Kitasatospora arboriphila</name>
    <dbReference type="NCBI Taxonomy" id="258052"/>
    <lineage>
        <taxon>Bacteria</taxon>
        <taxon>Bacillati</taxon>
        <taxon>Actinomycetota</taxon>
        <taxon>Actinomycetes</taxon>
        <taxon>Kitasatosporales</taxon>
        <taxon>Streptomycetaceae</taxon>
        <taxon>Kitasatospora</taxon>
    </lineage>
</organism>
<feature type="compositionally biased region" description="Low complexity" evidence="1">
    <location>
        <begin position="43"/>
        <end position="52"/>
    </location>
</feature>
<evidence type="ECO:0000313" key="2">
    <source>
        <dbReference type="EMBL" id="GAA1126013.1"/>
    </source>
</evidence>
<name>A0ABN1U7E5_9ACTN</name>